<comment type="caution">
    <text evidence="1">The sequence shown here is derived from an EMBL/GenBank/DDBJ whole genome shotgun (WGS) entry which is preliminary data.</text>
</comment>
<dbReference type="AlphaFoldDB" id="A0AAV0EIS8"/>
<gene>
    <name evidence="1" type="ORF">CEPIT_LOCUS25442</name>
</gene>
<evidence type="ECO:0008006" key="3">
    <source>
        <dbReference type="Google" id="ProtNLM"/>
    </source>
</evidence>
<keyword evidence="2" id="KW-1185">Reference proteome</keyword>
<name>A0AAV0EIS8_9ASTE</name>
<proteinExistence type="predicted"/>
<dbReference type="Proteomes" id="UP001152523">
    <property type="component" value="Unassembled WGS sequence"/>
</dbReference>
<organism evidence="1 2">
    <name type="scientific">Cuscuta epithymum</name>
    <dbReference type="NCBI Taxonomy" id="186058"/>
    <lineage>
        <taxon>Eukaryota</taxon>
        <taxon>Viridiplantae</taxon>
        <taxon>Streptophyta</taxon>
        <taxon>Embryophyta</taxon>
        <taxon>Tracheophyta</taxon>
        <taxon>Spermatophyta</taxon>
        <taxon>Magnoliopsida</taxon>
        <taxon>eudicotyledons</taxon>
        <taxon>Gunneridae</taxon>
        <taxon>Pentapetalae</taxon>
        <taxon>asterids</taxon>
        <taxon>lamiids</taxon>
        <taxon>Solanales</taxon>
        <taxon>Convolvulaceae</taxon>
        <taxon>Cuscuteae</taxon>
        <taxon>Cuscuta</taxon>
        <taxon>Cuscuta subgen. Cuscuta</taxon>
    </lineage>
</organism>
<accession>A0AAV0EIS8</accession>
<sequence>MLWNQSEYQFSEKIQKQIMDRWQQRRHTVVIPDNHHSGVFSVAIENATPVTIQFSRYDCDCGCWRMNWMSCTHVHVVCHFLNRHIDQLIPKIRQIYFLYGMETKLGDATLKTGWI</sequence>
<evidence type="ECO:0000313" key="2">
    <source>
        <dbReference type="Proteomes" id="UP001152523"/>
    </source>
</evidence>
<evidence type="ECO:0000313" key="1">
    <source>
        <dbReference type="EMBL" id="CAH9123721.1"/>
    </source>
</evidence>
<reference evidence="1" key="1">
    <citation type="submission" date="2022-07" db="EMBL/GenBank/DDBJ databases">
        <authorList>
            <person name="Macas J."/>
            <person name="Novak P."/>
            <person name="Neumann P."/>
        </authorList>
    </citation>
    <scope>NUCLEOTIDE SEQUENCE</scope>
</reference>
<protein>
    <recommendedName>
        <fullName evidence="3">SWIM-type domain-containing protein</fullName>
    </recommendedName>
</protein>
<dbReference type="EMBL" id="CAMAPF010000932">
    <property type="protein sequence ID" value="CAH9123721.1"/>
    <property type="molecule type" value="Genomic_DNA"/>
</dbReference>